<dbReference type="Pfam" id="PF07992">
    <property type="entry name" value="Pyr_redox_2"/>
    <property type="match status" value="1"/>
</dbReference>
<protein>
    <submittedName>
        <fullName evidence="2">Pyridine nucleotide-disulfide oxidoreductase-domain-containing protein</fullName>
    </submittedName>
</protein>
<evidence type="ECO:0000313" key="3">
    <source>
        <dbReference type="Proteomes" id="UP001610334"/>
    </source>
</evidence>
<dbReference type="InterPro" id="IPR053275">
    <property type="entry name" value="Agnestin_monoxygenase"/>
</dbReference>
<evidence type="ECO:0000313" key="2">
    <source>
        <dbReference type="EMBL" id="KAL2814790.1"/>
    </source>
</evidence>
<proteinExistence type="predicted"/>
<dbReference type="PANTHER" id="PTHR38688">
    <property type="entry name" value="PYR_REDOX_2 DOMAIN-CONTAINING PROTEIN"/>
    <property type="match status" value="1"/>
</dbReference>
<dbReference type="SUPFAM" id="SSF51905">
    <property type="entry name" value="FAD/NAD(P)-binding domain"/>
    <property type="match status" value="1"/>
</dbReference>
<feature type="domain" description="FAD/NAD(P)-binding" evidence="1">
    <location>
        <begin position="10"/>
        <end position="211"/>
    </location>
</feature>
<dbReference type="PANTHER" id="PTHR38688:SF1">
    <property type="entry name" value="FAD_NAD(P)-BINDING DOMAIN-CONTAINING PROTEIN"/>
    <property type="match status" value="1"/>
</dbReference>
<dbReference type="EMBL" id="JBFXLT010000031">
    <property type="protein sequence ID" value="KAL2814790.1"/>
    <property type="molecule type" value="Genomic_DNA"/>
</dbReference>
<dbReference type="InterPro" id="IPR023753">
    <property type="entry name" value="FAD/NAD-binding_dom"/>
</dbReference>
<keyword evidence="3" id="KW-1185">Reference proteome</keyword>
<evidence type="ECO:0000259" key="1">
    <source>
        <dbReference type="Pfam" id="PF07992"/>
    </source>
</evidence>
<gene>
    <name evidence="2" type="ORF">BJX63DRAFT_191193</name>
</gene>
<dbReference type="Proteomes" id="UP001610334">
    <property type="component" value="Unassembled WGS sequence"/>
</dbReference>
<name>A0ABR4HH30_9EURO</name>
<accession>A0ABR4HH30</accession>
<sequence length="392" mass="42940">MSSPRKCAAVVVGAGPAGLAVVGNLLEKQIGKIVWVDPYFQAGRVHSKYREVPSNTKVALFQAYATATQPFRSVINSTRIPNAFTTMAKLDQEKTCHLHHAADVVRALSDGLVKTDQVYACRGHVTAANLSHTRSWTVRIKSLDAQEEVEVSTTRLILCTGSSPTTVPVPVPEDTFNRLDLDIVLKPSELASTIPSTSPTTVAVVGASHSAILALLNLFDLARTSHPHLRIKWFTRHPLRYAEYMDGWILRDNTGLKGRAADFARAQLEDSALPTSEAGRFITKIDCAGGAEREAAQYHRHLPECSYLVQAVGYTRDPLPELSIAGLALESQDLNWDSSFGGFTDRKGRVIPGLHGAGIAFPERVVDPYGNVEHAVGFFKFMKFLKRVAPQW</sequence>
<comment type="caution">
    <text evidence="2">The sequence shown here is derived from an EMBL/GenBank/DDBJ whole genome shotgun (WGS) entry which is preliminary data.</text>
</comment>
<dbReference type="Gene3D" id="3.50.50.60">
    <property type="entry name" value="FAD/NAD(P)-binding domain"/>
    <property type="match status" value="1"/>
</dbReference>
<dbReference type="InterPro" id="IPR036188">
    <property type="entry name" value="FAD/NAD-bd_sf"/>
</dbReference>
<organism evidence="2 3">
    <name type="scientific">Aspergillus granulosus</name>
    <dbReference type="NCBI Taxonomy" id="176169"/>
    <lineage>
        <taxon>Eukaryota</taxon>
        <taxon>Fungi</taxon>
        <taxon>Dikarya</taxon>
        <taxon>Ascomycota</taxon>
        <taxon>Pezizomycotina</taxon>
        <taxon>Eurotiomycetes</taxon>
        <taxon>Eurotiomycetidae</taxon>
        <taxon>Eurotiales</taxon>
        <taxon>Aspergillaceae</taxon>
        <taxon>Aspergillus</taxon>
        <taxon>Aspergillus subgen. Nidulantes</taxon>
    </lineage>
</organism>
<reference evidence="2 3" key="1">
    <citation type="submission" date="2024-07" db="EMBL/GenBank/DDBJ databases">
        <title>Section-level genome sequencing and comparative genomics of Aspergillus sections Usti and Cavernicolus.</title>
        <authorList>
            <consortium name="Lawrence Berkeley National Laboratory"/>
            <person name="Nybo J.L."/>
            <person name="Vesth T.C."/>
            <person name="Theobald S."/>
            <person name="Frisvad J.C."/>
            <person name="Larsen T.O."/>
            <person name="Kjaerboelling I."/>
            <person name="Rothschild-Mancinelli K."/>
            <person name="Lyhne E.K."/>
            <person name="Kogle M.E."/>
            <person name="Barry K."/>
            <person name="Clum A."/>
            <person name="Na H."/>
            <person name="Ledsgaard L."/>
            <person name="Lin J."/>
            <person name="Lipzen A."/>
            <person name="Kuo A."/>
            <person name="Riley R."/>
            <person name="Mondo S."/>
            <person name="Labutti K."/>
            <person name="Haridas S."/>
            <person name="Pangalinan J."/>
            <person name="Salamov A.A."/>
            <person name="Simmons B.A."/>
            <person name="Magnuson J.K."/>
            <person name="Chen J."/>
            <person name="Drula E."/>
            <person name="Henrissat B."/>
            <person name="Wiebenga A."/>
            <person name="Lubbers R.J."/>
            <person name="Gomes A.C."/>
            <person name="Makela M.R."/>
            <person name="Stajich J."/>
            <person name="Grigoriev I.V."/>
            <person name="Mortensen U.H."/>
            <person name="De Vries R.P."/>
            <person name="Baker S.E."/>
            <person name="Andersen M.R."/>
        </authorList>
    </citation>
    <scope>NUCLEOTIDE SEQUENCE [LARGE SCALE GENOMIC DNA]</scope>
    <source>
        <strain evidence="2 3">CBS 588.65</strain>
    </source>
</reference>